<dbReference type="GO" id="GO:0003723">
    <property type="term" value="F:RNA binding"/>
    <property type="evidence" value="ECO:0007669"/>
    <property type="project" value="UniProtKB-UniRule"/>
</dbReference>
<dbReference type="SUPFAM" id="SSF54928">
    <property type="entry name" value="RNA-binding domain, RBD"/>
    <property type="match status" value="1"/>
</dbReference>
<accession>A0A1D1UH55</accession>
<dbReference type="Pfam" id="PF00076">
    <property type="entry name" value="RRM_1"/>
    <property type="match status" value="1"/>
</dbReference>
<evidence type="ECO:0000313" key="5">
    <source>
        <dbReference type="Proteomes" id="UP000186922"/>
    </source>
</evidence>
<dbReference type="SMART" id="SM00360">
    <property type="entry name" value="RRM"/>
    <property type="match status" value="1"/>
</dbReference>
<dbReference type="EMBL" id="BDGG01000001">
    <property type="protein sequence ID" value="GAU89059.1"/>
    <property type="molecule type" value="Genomic_DNA"/>
</dbReference>
<dbReference type="PANTHER" id="PTHR10352">
    <property type="entry name" value="EUKARYOTIC TRANSLATION INITIATION FACTOR 3 SUBUNIT G"/>
    <property type="match status" value="1"/>
</dbReference>
<gene>
    <name evidence="4" type="primary">RvY_01655-1</name>
    <name evidence="4" type="synonym">RvY_01655.1</name>
    <name evidence="4" type="ORF">RvY_01655</name>
</gene>
<name>A0A1D1UH55_RAMVA</name>
<dbReference type="InterPro" id="IPR000504">
    <property type="entry name" value="RRM_dom"/>
</dbReference>
<evidence type="ECO:0000259" key="3">
    <source>
        <dbReference type="PROSITE" id="PS50102"/>
    </source>
</evidence>
<comment type="caution">
    <text evidence="4">The sequence shown here is derived from an EMBL/GenBank/DDBJ whole genome shotgun (WGS) entry which is preliminary data.</text>
</comment>
<dbReference type="PROSITE" id="PS50102">
    <property type="entry name" value="RRM"/>
    <property type="match status" value="1"/>
</dbReference>
<reference evidence="4 5" key="1">
    <citation type="journal article" date="2016" name="Nat. Commun.">
        <title>Extremotolerant tardigrade genome and improved radiotolerance of human cultured cells by tardigrade-unique protein.</title>
        <authorList>
            <person name="Hashimoto T."/>
            <person name="Horikawa D.D."/>
            <person name="Saito Y."/>
            <person name="Kuwahara H."/>
            <person name="Kozuka-Hata H."/>
            <person name="Shin-I T."/>
            <person name="Minakuchi Y."/>
            <person name="Ohishi K."/>
            <person name="Motoyama A."/>
            <person name="Aizu T."/>
            <person name="Enomoto A."/>
            <person name="Kondo K."/>
            <person name="Tanaka S."/>
            <person name="Hara Y."/>
            <person name="Koshikawa S."/>
            <person name="Sagara H."/>
            <person name="Miura T."/>
            <person name="Yokobori S."/>
            <person name="Miyagawa K."/>
            <person name="Suzuki Y."/>
            <person name="Kubo T."/>
            <person name="Oyama M."/>
            <person name="Kohara Y."/>
            <person name="Fujiyama A."/>
            <person name="Arakawa K."/>
            <person name="Katayama T."/>
            <person name="Toyoda A."/>
            <person name="Kunieda T."/>
        </authorList>
    </citation>
    <scope>NUCLEOTIDE SEQUENCE [LARGE SCALE GENOMIC DNA]</scope>
    <source>
        <strain evidence="4 5">YOKOZUNA-1</strain>
    </source>
</reference>
<dbReference type="Gene3D" id="3.30.70.330">
    <property type="match status" value="2"/>
</dbReference>
<dbReference type="OrthoDB" id="266020at2759"/>
<dbReference type="AlphaFoldDB" id="A0A1D1UH55"/>
<dbReference type="InterPro" id="IPR012677">
    <property type="entry name" value="Nucleotide-bd_a/b_plait_sf"/>
</dbReference>
<dbReference type="InterPro" id="IPR035979">
    <property type="entry name" value="RBD_domain_sf"/>
</dbReference>
<keyword evidence="1 2" id="KW-0694">RNA-binding</keyword>
<dbReference type="Proteomes" id="UP000186922">
    <property type="component" value="Unassembled WGS sequence"/>
</dbReference>
<protein>
    <recommendedName>
        <fullName evidence="3">RRM domain-containing protein</fullName>
    </recommendedName>
</protein>
<evidence type="ECO:0000313" key="4">
    <source>
        <dbReference type="EMBL" id="GAU89059.1"/>
    </source>
</evidence>
<evidence type="ECO:0000256" key="2">
    <source>
        <dbReference type="PROSITE-ProRule" id="PRU00176"/>
    </source>
</evidence>
<sequence length="162" mass="18251">MATKVLINHLPPFCRERESRRYGFVDVEDAEDAKTSFEMISGLSVMDSVLQVSYAHPSFKAKTLYVRDFPGYWKENGLALFFRKFGPIVTTKVPYDPMTGDSRKLGFVGFQCRQDAEKALAATHMRVPFPRELGMGLAQMPLVVQLARSSMADQGYKKNVSS</sequence>
<organism evidence="4 5">
    <name type="scientific">Ramazzottius varieornatus</name>
    <name type="common">Water bear</name>
    <name type="synonym">Tardigrade</name>
    <dbReference type="NCBI Taxonomy" id="947166"/>
    <lineage>
        <taxon>Eukaryota</taxon>
        <taxon>Metazoa</taxon>
        <taxon>Ecdysozoa</taxon>
        <taxon>Tardigrada</taxon>
        <taxon>Eutardigrada</taxon>
        <taxon>Parachela</taxon>
        <taxon>Hypsibioidea</taxon>
        <taxon>Ramazzottiidae</taxon>
        <taxon>Ramazzottius</taxon>
    </lineage>
</organism>
<keyword evidence="5" id="KW-1185">Reference proteome</keyword>
<proteinExistence type="predicted"/>
<evidence type="ECO:0000256" key="1">
    <source>
        <dbReference type="ARBA" id="ARBA00022884"/>
    </source>
</evidence>
<feature type="domain" description="RRM" evidence="3">
    <location>
        <begin position="62"/>
        <end position="149"/>
    </location>
</feature>